<evidence type="ECO:0000256" key="9">
    <source>
        <dbReference type="ARBA" id="ARBA00022553"/>
    </source>
</evidence>
<dbReference type="EMBL" id="CAXIEN010000106">
    <property type="protein sequence ID" value="CAL1277930.1"/>
    <property type="molecule type" value="Genomic_DNA"/>
</dbReference>
<dbReference type="Proteomes" id="UP001497382">
    <property type="component" value="Unassembled WGS sequence"/>
</dbReference>
<accession>A0AAV2A1Q0</accession>
<evidence type="ECO:0000256" key="15">
    <source>
        <dbReference type="PIRSR" id="PIRSR005096-2"/>
    </source>
</evidence>
<comment type="subunit">
    <text evidence="7">Monomer.</text>
</comment>
<reference evidence="17 18" key="1">
    <citation type="submission" date="2024-04" db="EMBL/GenBank/DDBJ databases">
        <authorList>
            <person name="Rising A."/>
            <person name="Reimegard J."/>
            <person name="Sonavane S."/>
            <person name="Akerstrom W."/>
            <person name="Nylinder S."/>
            <person name="Hedman E."/>
            <person name="Kallberg Y."/>
        </authorList>
    </citation>
    <scope>NUCLEOTIDE SEQUENCE [LARGE SCALE GENOMIC DNA]</scope>
</reference>
<evidence type="ECO:0000256" key="12">
    <source>
        <dbReference type="ARBA" id="ARBA00045743"/>
    </source>
</evidence>
<sequence length="349" mass="39086">MSISIRTSCFGEITGKDGCIQKVDRFTMSNESIEVEIVTYGACITSLKIPDKNGKMCDIVMGFDNISDYLNHSQYFGCIVGRYANRIATGQFTLGDKTYFLAINNGPNHLHGGMKGFDKVIWDSAVQGNKVILSRLSPSMEENFPGELQCYITYELTDRNEIIIHYEATTTEMTPINLTNHSYFNLAGHGSGKIYDHLISLNADYYTPVDETLVPTGSICPVDSTHFDLREPKLIGALLEQNPEGYDHNFCINGSPGIERKVASVYHPESGRYMEVHSTQPGVQFYTANFLPEDDILQGKEGKYYKKHSAFCLETQNYPDAINQVNFPNAVLNPDEVYSHATRLSFSVK</sequence>
<evidence type="ECO:0000313" key="17">
    <source>
        <dbReference type="EMBL" id="CAL1277930.1"/>
    </source>
</evidence>
<evidence type="ECO:0000256" key="8">
    <source>
        <dbReference type="ARBA" id="ARBA00022490"/>
    </source>
</evidence>
<name>A0AAV2A1Q0_9ARAC</name>
<dbReference type="EC" id="5.1.3.3" evidence="13"/>
<keyword evidence="11 13" id="KW-0119">Carbohydrate metabolism</keyword>
<protein>
    <recommendedName>
        <fullName evidence="13">Aldose 1-epimerase</fullName>
        <ecNumber evidence="13">5.1.3.3</ecNumber>
    </recommendedName>
</protein>
<keyword evidence="9" id="KW-0597">Phosphoprotein</keyword>
<dbReference type="InterPro" id="IPR015443">
    <property type="entry name" value="Aldose_1-epimerase"/>
</dbReference>
<feature type="active site" description="Proton donor" evidence="14">
    <location>
        <position position="181"/>
    </location>
</feature>
<comment type="similarity">
    <text evidence="6 13">Belongs to the aldose epimerase family.</text>
</comment>
<comment type="catalytic activity">
    <reaction evidence="2">
        <text>alpha-D-galactose = beta-D-galactose</text>
        <dbReference type="Rhea" id="RHEA:28675"/>
        <dbReference type="ChEBI" id="CHEBI:27667"/>
        <dbReference type="ChEBI" id="CHEBI:28061"/>
        <dbReference type="EC" id="5.1.3.3"/>
    </reaction>
    <physiologicalReaction direction="right-to-left" evidence="2">
        <dbReference type="Rhea" id="RHEA:28677"/>
    </physiologicalReaction>
</comment>
<dbReference type="CDD" id="cd09019">
    <property type="entry name" value="galactose_mutarotase_like"/>
    <property type="match status" value="1"/>
</dbReference>
<evidence type="ECO:0000313" key="18">
    <source>
        <dbReference type="Proteomes" id="UP001497382"/>
    </source>
</evidence>
<evidence type="ECO:0000256" key="3">
    <source>
        <dbReference type="ARBA" id="ARBA00004496"/>
    </source>
</evidence>
<feature type="binding site" evidence="15">
    <location>
        <position position="247"/>
    </location>
    <ligand>
        <name>beta-D-galactose</name>
        <dbReference type="ChEBI" id="CHEBI:27667"/>
    </ligand>
</feature>
<dbReference type="FunFam" id="2.70.98.10:FF:000003">
    <property type="entry name" value="Aldose 1-epimerase"/>
    <property type="match status" value="1"/>
</dbReference>
<dbReference type="Gene3D" id="2.70.98.10">
    <property type="match status" value="1"/>
</dbReference>
<proteinExistence type="inferred from homology"/>
<gene>
    <name evidence="17" type="ORF">LARSCL_LOCUS9487</name>
</gene>
<feature type="binding site" evidence="16">
    <location>
        <begin position="181"/>
        <end position="183"/>
    </location>
    <ligand>
        <name>beta-D-galactose</name>
        <dbReference type="ChEBI" id="CHEBI:27667"/>
    </ligand>
</feature>
<evidence type="ECO:0000256" key="1">
    <source>
        <dbReference type="ARBA" id="ARBA00001614"/>
    </source>
</evidence>
<dbReference type="GO" id="GO:0030246">
    <property type="term" value="F:carbohydrate binding"/>
    <property type="evidence" value="ECO:0007669"/>
    <property type="project" value="InterPro"/>
</dbReference>
<dbReference type="PANTHER" id="PTHR10091:SF0">
    <property type="entry name" value="GALACTOSE MUTAROTASE"/>
    <property type="match status" value="1"/>
</dbReference>
<keyword evidence="8" id="KW-0963">Cytoplasm</keyword>
<comment type="function">
    <text evidence="12">Mutarotase that catalyzes the interconversion of beta-D-galactose and alpha-D-galactose during galactose metabolism. Beta-D-galactose is metabolized in the liver into glucose 1-phosphate, the primary metabolic fuel, by the action of four enzymes that constitute the Leloir pathway: GALM, GALK1 (galactokinase), GALT (galactose-1-phosphate uridylyltransferase) and GALE (UDP-galactose-4'-epimerase). Involved in the maintenance of the equilibrium between the beta- and alpha-anomers of galactose, therefore ensuring a sufficient supply of the alpha-anomer for GALK1. Also active on D-glucose although shows a preference for galactose over glucose.</text>
</comment>
<dbReference type="Pfam" id="PF01263">
    <property type="entry name" value="Aldose_epim"/>
    <property type="match status" value="1"/>
</dbReference>
<dbReference type="InterPro" id="IPR018052">
    <property type="entry name" value="Ald1_epimerase_CS"/>
</dbReference>
<evidence type="ECO:0000256" key="5">
    <source>
        <dbReference type="ARBA" id="ARBA00005028"/>
    </source>
</evidence>
<evidence type="ECO:0000256" key="13">
    <source>
        <dbReference type="PIRNR" id="PIRNR005096"/>
    </source>
</evidence>
<comment type="pathway">
    <text evidence="5 13">Carbohydrate metabolism; hexose metabolism.</text>
</comment>
<comment type="subcellular location">
    <subcellularLocation>
        <location evidence="3">Cytoplasm</location>
    </subcellularLocation>
</comment>
<keyword evidence="10 13" id="KW-0413">Isomerase</keyword>
<feature type="active site" description="Proton acceptor" evidence="14">
    <location>
        <position position="314"/>
    </location>
</feature>
<dbReference type="InterPro" id="IPR014718">
    <property type="entry name" value="GH-type_carb-bd"/>
</dbReference>
<feature type="binding site" evidence="16">
    <location>
        <begin position="85"/>
        <end position="86"/>
    </location>
    <ligand>
        <name>beta-D-galactose</name>
        <dbReference type="ChEBI" id="CHEBI:27667"/>
    </ligand>
</feature>
<comment type="caution">
    <text evidence="17">The sequence shown here is derived from an EMBL/GenBank/DDBJ whole genome shotgun (WGS) entry which is preliminary data.</text>
</comment>
<evidence type="ECO:0000256" key="10">
    <source>
        <dbReference type="ARBA" id="ARBA00023235"/>
    </source>
</evidence>
<dbReference type="GO" id="GO:0006006">
    <property type="term" value="P:glucose metabolic process"/>
    <property type="evidence" value="ECO:0007669"/>
    <property type="project" value="TreeGrafter"/>
</dbReference>
<dbReference type="InterPro" id="IPR011013">
    <property type="entry name" value="Gal_mutarotase_sf_dom"/>
</dbReference>
<evidence type="ECO:0000256" key="6">
    <source>
        <dbReference type="ARBA" id="ARBA00006206"/>
    </source>
</evidence>
<dbReference type="NCBIfam" id="NF008277">
    <property type="entry name" value="PRK11055.1"/>
    <property type="match status" value="1"/>
</dbReference>
<dbReference type="GO" id="GO:0033499">
    <property type="term" value="P:galactose catabolic process via UDP-galactose, Leloir pathway"/>
    <property type="evidence" value="ECO:0007669"/>
    <property type="project" value="TreeGrafter"/>
</dbReference>
<evidence type="ECO:0000256" key="11">
    <source>
        <dbReference type="ARBA" id="ARBA00023277"/>
    </source>
</evidence>
<dbReference type="GO" id="GO:0005737">
    <property type="term" value="C:cytoplasm"/>
    <property type="evidence" value="ECO:0007669"/>
    <property type="project" value="UniProtKB-SubCell"/>
</dbReference>
<comment type="catalytic activity">
    <reaction evidence="1 13">
        <text>alpha-D-glucose = beta-D-glucose</text>
        <dbReference type="Rhea" id="RHEA:10264"/>
        <dbReference type="ChEBI" id="CHEBI:15903"/>
        <dbReference type="ChEBI" id="CHEBI:17925"/>
        <dbReference type="EC" id="5.1.3.3"/>
    </reaction>
</comment>
<evidence type="ECO:0000256" key="4">
    <source>
        <dbReference type="ARBA" id="ARBA00004947"/>
    </source>
</evidence>
<dbReference type="PANTHER" id="PTHR10091">
    <property type="entry name" value="ALDOSE-1-EPIMERASE"/>
    <property type="match status" value="1"/>
</dbReference>
<dbReference type="InterPro" id="IPR047215">
    <property type="entry name" value="Galactose_mutarotase-like"/>
</dbReference>
<dbReference type="GO" id="GO:0004034">
    <property type="term" value="F:aldose 1-epimerase activity"/>
    <property type="evidence" value="ECO:0007669"/>
    <property type="project" value="UniProtKB-EC"/>
</dbReference>
<dbReference type="InterPro" id="IPR008183">
    <property type="entry name" value="Aldose_1/G6P_1-epimerase"/>
</dbReference>
<organism evidence="17 18">
    <name type="scientific">Larinioides sclopetarius</name>
    <dbReference type="NCBI Taxonomy" id="280406"/>
    <lineage>
        <taxon>Eukaryota</taxon>
        <taxon>Metazoa</taxon>
        <taxon>Ecdysozoa</taxon>
        <taxon>Arthropoda</taxon>
        <taxon>Chelicerata</taxon>
        <taxon>Arachnida</taxon>
        <taxon>Araneae</taxon>
        <taxon>Araneomorphae</taxon>
        <taxon>Entelegynae</taxon>
        <taxon>Araneoidea</taxon>
        <taxon>Araneidae</taxon>
        <taxon>Larinioides</taxon>
    </lineage>
</organism>
<dbReference type="PIRSF" id="PIRSF005096">
    <property type="entry name" value="GALM"/>
    <property type="match status" value="1"/>
</dbReference>
<evidence type="ECO:0000256" key="14">
    <source>
        <dbReference type="PIRSR" id="PIRSR005096-1"/>
    </source>
</evidence>
<dbReference type="PROSITE" id="PS00545">
    <property type="entry name" value="ALDOSE_1_EPIMERASE"/>
    <property type="match status" value="1"/>
</dbReference>
<evidence type="ECO:0000256" key="7">
    <source>
        <dbReference type="ARBA" id="ARBA00011245"/>
    </source>
</evidence>
<evidence type="ECO:0000256" key="2">
    <source>
        <dbReference type="ARBA" id="ARBA00001712"/>
    </source>
</evidence>
<dbReference type="SUPFAM" id="SSF74650">
    <property type="entry name" value="Galactose mutarotase-like"/>
    <property type="match status" value="1"/>
</dbReference>
<comment type="pathway">
    <text evidence="4">Carbohydrate metabolism; galactose metabolism.</text>
</comment>
<evidence type="ECO:0000256" key="16">
    <source>
        <dbReference type="PIRSR" id="PIRSR005096-3"/>
    </source>
</evidence>
<dbReference type="AlphaFoldDB" id="A0AAV2A1Q0"/>
<keyword evidence="18" id="KW-1185">Reference proteome</keyword>